<keyword evidence="1" id="KW-0175">Coiled coil</keyword>
<feature type="transmembrane region" description="Helical" evidence="2">
    <location>
        <begin position="233"/>
        <end position="251"/>
    </location>
</feature>
<reference evidence="3 4" key="1">
    <citation type="submission" date="2020-05" db="EMBL/GenBank/DDBJ databases">
        <authorList>
            <person name="Mo P."/>
        </authorList>
    </citation>
    <scope>NUCLEOTIDE SEQUENCE [LARGE SCALE GENOMIC DNA]</scope>
    <source>
        <strain evidence="3 4">Gen01</strain>
        <plasmid evidence="3 4">unnamed3</plasmid>
    </source>
</reference>
<keyword evidence="2" id="KW-0812">Transmembrane</keyword>
<name>A0A6M6JTQ8_9PSEU</name>
<proteinExistence type="predicted"/>
<evidence type="ECO:0000313" key="4">
    <source>
        <dbReference type="Proteomes" id="UP000505377"/>
    </source>
</evidence>
<evidence type="ECO:0000313" key="3">
    <source>
        <dbReference type="EMBL" id="QJY51248.1"/>
    </source>
</evidence>
<organism evidence="3 4">
    <name type="scientific">Pseudonocardia broussonetiae</name>
    <dbReference type="NCBI Taxonomy" id="2736640"/>
    <lineage>
        <taxon>Bacteria</taxon>
        <taxon>Bacillati</taxon>
        <taxon>Actinomycetota</taxon>
        <taxon>Actinomycetes</taxon>
        <taxon>Pseudonocardiales</taxon>
        <taxon>Pseudonocardiaceae</taxon>
        <taxon>Pseudonocardia</taxon>
    </lineage>
</organism>
<keyword evidence="2" id="KW-1133">Transmembrane helix</keyword>
<keyword evidence="4" id="KW-1185">Reference proteome</keyword>
<evidence type="ECO:0000256" key="2">
    <source>
        <dbReference type="SAM" id="Phobius"/>
    </source>
</evidence>
<dbReference type="Proteomes" id="UP000505377">
    <property type="component" value="Plasmid unnamed3"/>
</dbReference>
<keyword evidence="2" id="KW-0472">Membrane</keyword>
<accession>A0A6M6JTQ8</accession>
<feature type="transmembrane region" description="Helical" evidence="2">
    <location>
        <begin position="281"/>
        <end position="300"/>
    </location>
</feature>
<feature type="coiled-coil region" evidence="1">
    <location>
        <begin position="68"/>
        <end position="158"/>
    </location>
</feature>
<geneLocation type="plasmid" evidence="3 4">
    <name>unnamed3</name>
</geneLocation>
<sequence length="448" mass="47235">MAAQGPTVTVTFAGDADALKKAAKDAEQGVGDATDRMSKMGNIIDGASTAVDDISGAFQAFADVQDMARQKQMRLERALNDVAQAQADYNQAVLDGKQATQDATQAGLDARQAQIDAETAQLDYNAAVEEFGAASVEAKQALLDRDQAQADLNQATLDGEQALRDQEQATIDATGSQLDLNDAQSEANPAPMQMLADTVGMFAPLLSGLVGIMGLATMAQWGWNAAQLASPTTWIVLGIAALVAIIVLIATQTTWFSDLWSAAWGGIQSAAAAVWDWLKQVPGWIGGAFAAVGAWISAPFRTGFDWARRTAGDAWNFIRQIPGWVGGAFGGIAGAISRPFRWAFNFVADAWNNTIGRLSWTVPGWIPFIGGNRISVPRLPKFHTGGVVPGAPGQEVMAMLQAGERVIPRDRAGNSGGPATVRFAGDTSDAVASMIMGLIRSGQIQIEV</sequence>
<dbReference type="RefSeq" id="WP_172170180.1">
    <property type="nucleotide sequence ID" value="NZ_CP053567.1"/>
</dbReference>
<dbReference type="EMBL" id="CP053567">
    <property type="protein sequence ID" value="QJY51248.1"/>
    <property type="molecule type" value="Genomic_DNA"/>
</dbReference>
<evidence type="ECO:0000256" key="1">
    <source>
        <dbReference type="SAM" id="Coils"/>
    </source>
</evidence>
<feature type="transmembrane region" description="Helical" evidence="2">
    <location>
        <begin position="202"/>
        <end position="221"/>
    </location>
</feature>
<dbReference type="KEGG" id="pbro:HOP40_35290"/>
<gene>
    <name evidence="3" type="ORF">HOP40_35290</name>
</gene>
<protein>
    <submittedName>
        <fullName evidence="3">Uncharacterized protein</fullName>
    </submittedName>
</protein>
<keyword evidence="3" id="KW-0614">Plasmid</keyword>
<dbReference type="AlphaFoldDB" id="A0A6M6JTQ8"/>